<keyword evidence="4" id="KW-1185">Reference proteome</keyword>
<dbReference type="Pfam" id="PF00498">
    <property type="entry name" value="FHA"/>
    <property type="match status" value="1"/>
</dbReference>
<dbReference type="InterPro" id="IPR050923">
    <property type="entry name" value="Cell_Proc_Reg/RNA_Proc"/>
</dbReference>
<dbReference type="CDD" id="cd00060">
    <property type="entry name" value="FHA"/>
    <property type="match status" value="1"/>
</dbReference>
<reference evidence="2" key="1">
    <citation type="journal article" date="2015" name="Genome Announc.">
        <title>Draft Genome Sequence of a Heterotrophic Facultative Anaerobic Thermophilic Bacterium, Ardenticatena maritima Strain 110ST.</title>
        <authorList>
            <person name="Kawaichi S."/>
            <person name="Yoshida T."/>
            <person name="Sako Y."/>
            <person name="Nakamura R."/>
        </authorList>
    </citation>
    <scope>NUCLEOTIDE SEQUENCE [LARGE SCALE GENOMIC DNA]</scope>
    <source>
        <strain evidence="2">110S</strain>
    </source>
</reference>
<dbReference type="SMART" id="SM00240">
    <property type="entry name" value="FHA"/>
    <property type="match status" value="1"/>
</dbReference>
<dbReference type="RefSeq" id="WP_054492796.1">
    <property type="nucleotide sequence ID" value="NZ_BBZA01000089.1"/>
</dbReference>
<dbReference type="Pfam" id="PF12401">
    <property type="entry name" value="FhaA_N"/>
    <property type="match status" value="1"/>
</dbReference>
<dbReference type="Gene3D" id="2.60.200.20">
    <property type="match status" value="1"/>
</dbReference>
<dbReference type="EMBL" id="BBZA01000089">
    <property type="protein sequence ID" value="GAP62914.1"/>
    <property type="molecule type" value="Genomic_DNA"/>
</dbReference>
<proteinExistence type="predicted"/>
<gene>
    <name evidence="2" type="ORF">ARMA_1337</name>
    <name evidence="3" type="ORF">SE16_01610</name>
</gene>
<dbReference type="InterPro" id="IPR000253">
    <property type="entry name" value="FHA_dom"/>
</dbReference>
<dbReference type="EMBL" id="LGKN01000003">
    <property type="protein sequence ID" value="KPL89223.1"/>
    <property type="molecule type" value="Genomic_DNA"/>
</dbReference>
<evidence type="ECO:0000313" key="3">
    <source>
        <dbReference type="EMBL" id="KPL89223.1"/>
    </source>
</evidence>
<name>A0A0M9UCF9_9CHLR</name>
<dbReference type="SUPFAM" id="SSF49879">
    <property type="entry name" value="SMAD/FHA domain"/>
    <property type="match status" value="1"/>
</dbReference>
<reference evidence="4" key="3">
    <citation type="submission" date="2015-08" db="EMBL/GenBank/DDBJ databases">
        <title>Draft Genome Sequence of a Heterotrophic Facultative Anaerobic Bacterium Ardenticatena maritima Strain 110S.</title>
        <authorList>
            <person name="Kawaichi S."/>
            <person name="Yoshida T."/>
            <person name="Sako Y."/>
            <person name="Nakamura R."/>
        </authorList>
    </citation>
    <scope>NUCLEOTIDE SEQUENCE [LARGE SCALE GENOMIC DNA]</scope>
    <source>
        <strain evidence="4">110S</strain>
    </source>
</reference>
<dbReference type="AlphaFoldDB" id="A0A0M9UCF9"/>
<protein>
    <recommendedName>
        <fullName evidence="1">FHA domain-containing protein</fullName>
    </recommendedName>
</protein>
<dbReference type="OrthoDB" id="9816434at2"/>
<feature type="domain" description="FHA" evidence="1">
    <location>
        <begin position="168"/>
        <end position="217"/>
    </location>
</feature>
<dbReference type="STRING" id="872965.SE16_01610"/>
<reference evidence="3 5" key="2">
    <citation type="submission" date="2015-07" db="EMBL/GenBank/DDBJ databases">
        <title>Whole genome sequence of Ardenticatena maritima DSM 23922.</title>
        <authorList>
            <person name="Hemp J."/>
            <person name="Ward L.M."/>
            <person name="Pace L.A."/>
            <person name="Fischer W.W."/>
        </authorList>
    </citation>
    <scope>NUCLEOTIDE SEQUENCE [LARGE SCALE GENOMIC DNA]</scope>
    <source>
        <strain evidence="3 5">110S</strain>
    </source>
</reference>
<dbReference type="InterPro" id="IPR008984">
    <property type="entry name" value="SMAD_FHA_dom_sf"/>
</dbReference>
<sequence length="250" mass="28528">MSKRWSSLEEQIERLLEQPFFRLFGGRLEPADIAKRLGYAMEDGRILTAGKLLAPNHYVVRLNPEDAAEFEGYWQTLEREMVSYLLKLGEKRGLTFAGRPHIEFKPDPAISRGSVEVDAKLVDLSAQDQTMMFTAPMAIETPETPSVMATGARLRWGDRLIPLDLPFMTIGRSMDNDIIIESEGVSRHHAQIKLRQGQYVLRDLESANGTFVNGQRIQDECVLQDGDRIRFANVELIFEIPETWQPKHSR</sequence>
<accession>A0A0M9UCF9</accession>
<evidence type="ECO:0000313" key="2">
    <source>
        <dbReference type="EMBL" id="GAP62914.1"/>
    </source>
</evidence>
<evidence type="ECO:0000259" key="1">
    <source>
        <dbReference type="PROSITE" id="PS50006"/>
    </source>
</evidence>
<evidence type="ECO:0000313" key="5">
    <source>
        <dbReference type="Proteomes" id="UP000050502"/>
    </source>
</evidence>
<organism evidence="2 4">
    <name type="scientific">Ardenticatena maritima</name>
    <dbReference type="NCBI Taxonomy" id="872965"/>
    <lineage>
        <taxon>Bacteria</taxon>
        <taxon>Bacillati</taxon>
        <taxon>Chloroflexota</taxon>
        <taxon>Ardenticatenia</taxon>
        <taxon>Ardenticatenales</taxon>
        <taxon>Ardenticatenaceae</taxon>
        <taxon>Ardenticatena</taxon>
    </lineage>
</organism>
<dbReference type="PANTHER" id="PTHR23308">
    <property type="entry name" value="NUCLEAR INHIBITOR OF PROTEIN PHOSPHATASE-1"/>
    <property type="match status" value="1"/>
</dbReference>
<dbReference type="Gene3D" id="3.30.2320.60">
    <property type="entry name" value="FhaA, phosphopeptide-binding domain (DUF3662)"/>
    <property type="match status" value="1"/>
</dbReference>
<evidence type="ECO:0000313" key="4">
    <source>
        <dbReference type="Proteomes" id="UP000037784"/>
    </source>
</evidence>
<dbReference type="InterPro" id="IPR022128">
    <property type="entry name" value="FhaA_N"/>
</dbReference>
<dbReference type="InterPro" id="IPR042287">
    <property type="entry name" value="FhaA_N_sf"/>
</dbReference>
<dbReference type="PROSITE" id="PS50006">
    <property type="entry name" value="FHA_DOMAIN"/>
    <property type="match status" value="1"/>
</dbReference>
<dbReference type="Proteomes" id="UP000050502">
    <property type="component" value="Unassembled WGS sequence"/>
</dbReference>
<dbReference type="Proteomes" id="UP000037784">
    <property type="component" value="Unassembled WGS sequence"/>
</dbReference>
<comment type="caution">
    <text evidence="2">The sequence shown here is derived from an EMBL/GenBank/DDBJ whole genome shotgun (WGS) entry which is preliminary data.</text>
</comment>